<protein>
    <submittedName>
        <fullName evidence="1">Uncharacterized protein</fullName>
    </submittedName>
</protein>
<evidence type="ECO:0000313" key="1">
    <source>
        <dbReference type="EMBL" id="KZM87190.1"/>
    </source>
</evidence>
<gene>
    <name evidence="1" type="ORF">DCAR_024324</name>
</gene>
<comment type="caution">
    <text evidence="1">The sequence shown here is derived from an EMBL/GenBank/DDBJ whole genome shotgun (WGS) entry which is preliminary data.</text>
</comment>
<accession>A0A161ZM06</accession>
<name>A0A161ZM06_DAUCS</name>
<dbReference type="Gramene" id="KZM87190">
    <property type="protein sequence ID" value="KZM87190"/>
    <property type="gene ID" value="DCAR_024324"/>
</dbReference>
<reference evidence="1" key="1">
    <citation type="journal article" date="2016" name="Nat. Genet.">
        <title>A high-quality carrot genome assembly provides new insights into carotenoid accumulation and asterid genome evolution.</title>
        <authorList>
            <person name="Iorizzo M."/>
            <person name="Ellison S."/>
            <person name="Senalik D."/>
            <person name="Zeng P."/>
            <person name="Satapoomin P."/>
            <person name="Huang J."/>
            <person name="Bowman M."/>
            <person name="Iovene M."/>
            <person name="Sanseverino W."/>
            <person name="Cavagnaro P."/>
            <person name="Yildiz M."/>
            <person name="Macko-Podgorni A."/>
            <person name="Moranska E."/>
            <person name="Grzebelus E."/>
            <person name="Grzebelus D."/>
            <person name="Ashrafi H."/>
            <person name="Zheng Z."/>
            <person name="Cheng S."/>
            <person name="Spooner D."/>
            <person name="Van Deynze A."/>
            <person name="Simon P."/>
        </authorList>
    </citation>
    <scope>NUCLEOTIDE SEQUENCE [LARGE SCALE GENOMIC DNA]</scope>
    <source>
        <tissue evidence="1">Leaf</tissue>
    </source>
</reference>
<sequence>MNPTSAKPLQKKPRSIRPMSPLLLLDIDVLLKICHLLQQDGFIDLFFLIQVWFPFQTPEAINKLLHNLDWSKVHEVIEPFKNLECRVFNNFVKHTVNIGVKGALCYHACKKLIRGNNPTQQLHTLSNIADDDNLCFLAYYVFKTIYDPSTLKQNGQILQQKISESAEFSFDLEKNCRALKGRFGKYNRFWLDRPDIFPQNGVCSSYVSGKAHNMDPYGLGCGYREIVTATCSECMILMINFKVFRGY</sequence>
<dbReference type="EMBL" id="LNRQ01000007">
    <property type="protein sequence ID" value="KZM87190.1"/>
    <property type="molecule type" value="Genomic_DNA"/>
</dbReference>
<organism evidence="1">
    <name type="scientific">Daucus carota subsp. sativus</name>
    <name type="common">Carrot</name>
    <dbReference type="NCBI Taxonomy" id="79200"/>
    <lineage>
        <taxon>Eukaryota</taxon>
        <taxon>Viridiplantae</taxon>
        <taxon>Streptophyta</taxon>
        <taxon>Embryophyta</taxon>
        <taxon>Tracheophyta</taxon>
        <taxon>Spermatophyta</taxon>
        <taxon>Magnoliopsida</taxon>
        <taxon>eudicotyledons</taxon>
        <taxon>Gunneridae</taxon>
        <taxon>Pentapetalae</taxon>
        <taxon>asterids</taxon>
        <taxon>campanulids</taxon>
        <taxon>Apiales</taxon>
        <taxon>Apiaceae</taxon>
        <taxon>Apioideae</taxon>
        <taxon>Scandiceae</taxon>
        <taxon>Daucinae</taxon>
        <taxon>Daucus</taxon>
        <taxon>Daucus sect. Daucus</taxon>
    </lineage>
</organism>
<dbReference type="AlphaFoldDB" id="A0A161ZM06"/>
<proteinExistence type="predicted"/>